<gene>
    <name evidence="1" type="ORF">PPTG_08130</name>
</gene>
<evidence type="ECO:0008006" key="3">
    <source>
        <dbReference type="Google" id="ProtNLM"/>
    </source>
</evidence>
<dbReference type="GeneID" id="20177958"/>
<name>W2QLY2_PHYN3</name>
<reference evidence="1 2" key="2">
    <citation type="submission" date="2013-11" db="EMBL/GenBank/DDBJ databases">
        <title>The Genome Sequence of Phytophthora parasitica INRA-310.</title>
        <authorList>
            <consortium name="The Broad Institute Genomics Platform"/>
            <person name="Russ C."/>
            <person name="Tyler B."/>
            <person name="Panabieres F."/>
            <person name="Shan W."/>
            <person name="Tripathy S."/>
            <person name="Grunwald N."/>
            <person name="Machado M."/>
            <person name="Johnson C.S."/>
            <person name="Arredondo F."/>
            <person name="Hong C."/>
            <person name="Coffey M."/>
            <person name="Young S.K."/>
            <person name="Zeng Q."/>
            <person name="Gargeya S."/>
            <person name="Fitzgerald M."/>
            <person name="Abouelleil A."/>
            <person name="Alvarado L."/>
            <person name="Chapman S.B."/>
            <person name="Gainer-Dewar J."/>
            <person name="Goldberg J."/>
            <person name="Griggs A."/>
            <person name="Gujja S."/>
            <person name="Hansen M."/>
            <person name="Howarth C."/>
            <person name="Imamovic A."/>
            <person name="Ireland A."/>
            <person name="Larimer J."/>
            <person name="McCowan C."/>
            <person name="Murphy C."/>
            <person name="Pearson M."/>
            <person name="Poon T.W."/>
            <person name="Priest M."/>
            <person name="Roberts A."/>
            <person name="Saif S."/>
            <person name="Shea T."/>
            <person name="Sykes S."/>
            <person name="Wortman J."/>
            <person name="Nusbaum C."/>
            <person name="Birren B."/>
        </authorList>
    </citation>
    <scope>NUCLEOTIDE SEQUENCE [LARGE SCALE GENOMIC DNA]</scope>
    <source>
        <strain evidence="1 2">INRA-310</strain>
    </source>
</reference>
<sequence>MQARLFRLFMTSKNEDYVRKKLKLNGLKEDAFRNHDNYKYLLQYVNTLAQHRVREYDIWNELGFDKVDEVTRVSTENFKVYKAFVNKFDDRVALKYI</sequence>
<accession>W2QLY2</accession>
<dbReference type="RefSeq" id="XP_008901312.1">
    <property type="nucleotide sequence ID" value="XM_008903064.1"/>
</dbReference>
<dbReference type="VEuPathDB" id="FungiDB:PPTG_08130"/>
<evidence type="ECO:0000313" key="1">
    <source>
        <dbReference type="EMBL" id="ETN13250.1"/>
    </source>
</evidence>
<evidence type="ECO:0000313" key="2">
    <source>
        <dbReference type="Proteomes" id="UP000018817"/>
    </source>
</evidence>
<organism evidence="1 2">
    <name type="scientific">Phytophthora nicotianae (strain INRA-310)</name>
    <name type="common">Phytophthora parasitica</name>
    <dbReference type="NCBI Taxonomy" id="761204"/>
    <lineage>
        <taxon>Eukaryota</taxon>
        <taxon>Sar</taxon>
        <taxon>Stramenopiles</taxon>
        <taxon>Oomycota</taxon>
        <taxon>Peronosporomycetes</taxon>
        <taxon>Peronosporales</taxon>
        <taxon>Peronosporaceae</taxon>
        <taxon>Phytophthora</taxon>
    </lineage>
</organism>
<reference evidence="2" key="1">
    <citation type="submission" date="2011-12" db="EMBL/GenBank/DDBJ databases">
        <authorList>
            <consortium name="The Broad Institute Genome Sequencing Platform"/>
            <person name="Russ C."/>
            <person name="Tyler B."/>
            <person name="Panabieres F."/>
            <person name="Shan W."/>
            <person name="Tripathy S."/>
            <person name="Grunwald N."/>
            <person name="Machado M."/>
            <person name="Young S.K."/>
            <person name="Zeng Q."/>
            <person name="Gargeya S."/>
            <person name="Fitzgerald M."/>
            <person name="Haas B."/>
            <person name="Abouelleil A."/>
            <person name="Alvarado L."/>
            <person name="Arachchi H.M."/>
            <person name="Berlin A."/>
            <person name="Chapman S.B."/>
            <person name="Gearin G."/>
            <person name="Goldberg J."/>
            <person name="Griggs A."/>
            <person name="Gujja S."/>
            <person name="Hansen M."/>
            <person name="Heiman D."/>
            <person name="Howarth C."/>
            <person name="Larimer J."/>
            <person name="Lui A."/>
            <person name="MacDonald P.J.P."/>
            <person name="McCowen C."/>
            <person name="Montmayeur A."/>
            <person name="Murphy C."/>
            <person name="Neiman D."/>
            <person name="Pearson M."/>
            <person name="Priest M."/>
            <person name="Roberts A."/>
            <person name="Saif S."/>
            <person name="Shea T."/>
            <person name="Sisk P."/>
            <person name="Stolte C."/>
            <person name="Sykes S."/>
            <person name="Wortman J."/>
            <person name="Nusbaum C."/>
            <person name="Birren B."/>
        </authorList>
    </citation>
    <scope>NUCLEOTIDE SEQUENCE [LARGE SCALE GENOMIC DNA]</scope>
    <source>
        <strain evidence="2">INRA-310</strain>
    </source>
</reference>
<dbReference type="AlphaFoldDB" id="W2QLY2"/>
<proteinExistence type="predicted"/>
<dbReference type="EMBL" id="KI669575">
    <property type="protein sequence ID" value="ETN13250.1"/>
    <property type="molecule type" value="Genomic_DNA"/>
</dbReference>
<dbReference type="Proteomes" id="UP000018817">
    <property type="component" value="Unassembled WGS sequence"/>
</dbReference>
<protein>
    <recommendedName>
        <fullName evidence="3">RxLR effector protein</fullName>
    </recommendedName>
</protein>